<organism evidence="1 2">
    <name type="scientific">Nocardia acididurans</name>
    <dbReference type="NCBI Taxonomy" id="2802282"/>
    <lineage>
        <taxon>Bacteria</taxon>
        <taxon>Bacillati</taxon>
        <taxon>Actinomycetota</taxon>
        <taxon>Actinomycetes</taxon>
        <taxon>Mycobacteriales</taxon>
        <taxon>Nocardiaceae</taxon>
        <taxon>Nocardia</taxon>
    </lineage>
</organism>
<dbReference type="Proteomes" id="UP000602198">
    <property type="component" value="Unassembled WGS sequence"/>
</dbReference>
<gene>
    <name evidence="1" type="ORF">JK358_38205</name>
</gene>
<evidence type="ECO:0008006" key="3">
    <source>
        <dbReference type="Google" id="ProtNLM"/>
    </source>
</evidence>
<keyword evidence="2" id="KW-1185">Reference proteome</keyword>
<accession>A0ABS1MJM1</accession>
<dbReference type="Gene3D" id="3.10.20.30">
    <property type="match status" value="1"/>
</dbReference>
<evidence type="ECO:0000313" key="2">
    <source>
        <dbReference type="Proteomes" id="UP000602198"/>
    </source>
</evidence>
<dbReference type="EMBL" id="JAERRJ010000028">
    <property type="protein sequence ID" value="MBL1080245.1"/>
    <property type="molecule type" value="Genomic_DNA"/>
</dbReference>
<name>A0ABS1MJM1_9NOCA</name>
<dbReference type="InterPro" id="IPR012675">
    <property type="entry name" value="Beta-grasp_dom_sf"/>
</dbReference>
<evidence type="ECO:0000313" key="1">
    <source>
        <dbReference type="EMBL" id="MBL1080245.1"/>
    </source>
</evidence>
<proteinExistence type="predicted"/>
<dbReference type="InterPro" id="IPR016155">
    <property type="entry name" value="Mopterin_synth/thiamin_S_b"/>
</dbReference>
<sequence>MSGQVRFILSPNWSTLAGRTLDGLECEADTVGQALHWLREQCPTLADRILSADGQLTRFSTYGLDGEKLAGADALTTVISEGGVHELQIVPAFMGG</sequence>
<reference evidence="1 2" key="1">
    <citation type="submission" date="2021-01" db="EMBL/GenBank/DDBJ databases">
        <title>WGS of actinomycetes isolated from Thailand.</title>
        <authorList>
            <person name="Thawai C."/>
        </authorList>
    </citation>
    <scope>NUCLEOTIDE SEQUENCE [LARGE SCALE GENOMIC DNA]</scope>
    <source>
        <strain evidence="1 2">LPG 2</strain>
    </source>
</reference>
<comment type="caution">
    <text evidence="1">The sequence shown here is derived from an EMBL/GenBank/DDBJ whole genome shotgun (WGS) entry which is preliminary data.</text>
</comment>
<dbReference type="SUPFAM" id="SSF54285">
    <property type="entry name" value="MoaD/ThiS"/>
    <property type="match status" value="1"/>
</dbReference>
<protein>
    <recommendedName>
        <fullName evidence="3">Molybdopterin synthase sulfur carrier subunit</fullName>
    </recommendedName>
</protein>
<dbReference type="RefSeq" id="WP_201958628.1">
    <property type="nucleotide sequence ID" value="NZ_JAERRJ010000028.1"/>
</dbReference>